<dbReference type="Proteomes" id="UP000075901">
    <property type="component" value="Unassembled WGS sequence"/>
</dbReference>
<keyword evidence="3" id="KW-1185">Reference proteome</keyword>
<dbReference type="VEuPathDB" id="VectorBase:AMAM003700"/>
<accession>A0A182SBY1</accession>
<reference evidence="3" key="1">
    <citation type="submission" date="2013-09" db="EMBL/GenBank/DDBJ databases">
        <title>The Genome Sequence of Anopheles maculatus species B.</title>
        <authorList>
            <consortium name="The Broad Institute Genomics Platform"/>
            <person name="Neafsey D.E."/>
            <person name="Besansky N."/>
            <person name="Howell P."/>
            <person name="Walton C."/>
            <person name="Young S.K."/>
            <person name="Zeng Q."/>
            <person name="Gargeya S."/>
            <person name="Fitzgerald M."/>
            <person name="Haas B."/>
            <person name="Abouelleil A."/>
            <person name="Allen A.W."/>
            <person name="Alvarado L."/>
            <person name="Arachchi H.M."/>
            <person name="Berlin A.M."/>
            <person name="Chapman S.B."/>
            <person name="Gainer-Dewar J."/>
            <person name="Goldberg J."/>
            <person name="Griggs A."/>
            <person name="Gujja S."/>
            <person name="Hansen M."/>
            <person name="Howarth C."/>
            <person name="Imamovic A."/>
            <person name="Ireland A."/>
            <person name="Larimer J."/>
            <person name="McCowan C."/>
            <person name="Murphy C."/>
            <person name="Pearson M."/>
            <person name="Poon T.W."/>
            <person name="Priest M."/>
            <person name="Roberts A."/>
            <person name="Saif S."/>
            <person name="Shea T."/>
            <person name="Sisk P."/>
            <person name="Sykes S."/>
            <person name="Wortman J."/>
            <person name="Nusbaum C."/>
            <person name="Birren B."/>
        </authorList>
    </citation>
    <scope>NUCLEOTIDE SEQUENCE [LARGE SCALE GENOMIC DNA]</scope>
    <source>
        <strain evidence="3">maculatus3</strain>
    </source>
</reference>
<feature type="compositionally biased region" description="Acidic residues" evidence="1">
    <location>
        <begin position="153"/>
        <end position="174"/>
    </location>
</feature>
<protein>
    <submittedName>
        <fullName evidence="2">Uncharacterized protein</fullName>
    </submittedName>
</protein>
<feature type="region of interest" description="Disordered" evidence="1">
    <location>
        <begin position="41"/>
        <end position="76"/>
    </location>
</feature>
<name>A0A182SBY1_9DIPT</name>
<organism evidence="2 3">
    <name type="scientific">Anopheles maculatus</name>
    <dbReference type="NCBI Taxonomy" id="74869"/>
    <lineage>
        <taxon>Eukaryota</taxon>
        <taxon>Metazoa</taxon>
        <taxon>Ecdysozoa</taxon>
        <taxon>Arthropoda</taxon>
        <taxon>Hexapoda</taxon>
        <taxon>Insecta</taxon>
        <taxon>Pterygota</taxon>
        <taxon>Neoptera</taxon>
        <taxon>Endopterygota</taxon>
        <taxon>Diptera</taxon>
        <taxon>Nematocera</taxon>
        <taxon>Culicoidea</taxon>
        <taxon>Culicidae</taxon>
        <taxon>Anophelinae</taxon>
        <taxon>Anopheles</taxon>
        <taxon>Anopheles maculatus group</taxon>
    </lineage>
</organism>
<feature type="compositionally biased region" description="Low complexity" evidence="1">
    <location>
        <begin position="67"/>
        <end position="76"/>
    </location>
</feature>
<sequence length="195" mass="20521">MIVAPEEHDIFSEENRLSPPCRKRAASPSLSIFATPSTVERDIVGHDVSPTSTTNTDGSGSKPGIPGSTTAGSTAASYSTIGGSSLAAYHRNTALCLRNSGASAKESSTLPLLAHPLPHHHHQRLFLGGSGRRTQPQLPVHHTVAEKSTPDERVEEVEAVPAEAEAESSNDETTQDVAVAPATQRPVPLVSRKPV</sequence>
<feature type="region of interest" description="Disordered" evidence="1">
    <location>
        <begin position="142"/>
        <end position="195"/>
    </location>
</feature>
<dbReference type="EnsemblMetazoa" id="AMAM003700-RA">
    <property type="protein sequence ID" value="AMAM003700-PA"/>
    <property type="gene ID" value="AMAM003700"/>
</dbReference>
<evidence type="ECO:0000256" key="1">
    <source>
        <dbReference type="SAM" id="MobiDB-lite"/>
    </source>
</evidence>
<proteinExistence type="predicted"/>
<dbReference type="AlphaFoldDB" id="A0A182SBY1"/>
<evidence type="ECO:0000313" key="2">
    <source>
        <dbReference type="EnsemblMetazoa" id="AMAM003700-PA"/>
    </source>
</evidence>
<reference evidence="2" key="2">
    <citation type="submission" date="2020-05" db="UniProtKB">
        <authorList>
            <consortium name="EnsemblMetazoa"/>
        </authorList>
    </citation>
    <scope>IDENTIFICATION</scope>
    <source>
        <strain evidence="2">maculatus3</strain>
    </source>
</reference>
<feature type="region of interest" description="Disordered" evidence="1">
    <location>
        <begin position="1"/>
        <end position="28"/>
    </location>
</feature>
<feature type="compositionally biased region" description="Basic and acidic residues" evidence="1">
    <location>
        <begin position="1"/>
        <end position="16"/>
    </location>
</feature>
<feature type="compositionally biased region" description="Polar residues" evidence="1">
    <location>
        <begin position="49"/>
        <end position="59"/>
    </location>
</feature>
<evidence type="ECO:0000313" key="3">
    <source>
        <dbReference type="Proteomes" id="UP000075901"/>
    </source>
</evidence>
<feature type="compositionally biased region" description="Basic and acidic residues" evidence="1">
    <location>
        <begin position="143"/>
        <end position="152"/>
    </location>
</feature>